<organism evidence="1 2">
    <name type="scientific">Parahalioglobus pacificus</name>
    <dbReference type="NCBI Taxonomy" id="930806"/>
    <lineage>
        <taxon>Bacteria</taxon>
        <taxon>Pseudomonadati</taxon>
        <taxon>Pseudomonadota</taxon>
        <taxon>Gammaproteobacteria</taxon>
        <taxon>Cellvibrionales</taxon>
        <taxon>Halieaceae</taxon>
        <taxon>Parahalioglobus</taxon>
    </lineage>
</organism>
<dbReference type="AlphaFoldDB" id="A0A918XKE3"/>
<evidence type="ECO:0000313" key="2">
    <source>
        <dbReference type="Proteomes" id="UP000644693"/>
    </source>
</evidence>
<proteinExistence type="predicted"/>
<dbReference type="Gene3D" id="3.40.50.720">
    <property type="entry name" value="NAD(P)-binding Rossmann-like Domain"/>
    <property type="match status" value="1"/>
</dbReference>
<reference evidence="1" key="2">
    <citation type="submission" date="2020-09" db="EMBL/GenBank/DDBJ databases">
        <authorList>
            <person name="Sun Q."/>
            <person name="Kim S."/>
        </authorList>
    </citation>
    <scope>NUCLEOTIDE SEQUENCE</scope>
    <source>
        <strain evidence="1">KCTC 23430</strain>
    </source>
</reference>
<comment type="caution">
    <text evidence="1">The sequence shown here is derived from an EMBL/GenBank/DDBJ whole genome shotgun (WGS) entry which is preliminary data.</text>
</comment>
<name>A0A918XKE3_9GAMM</name>
<keyword evidence="2" id="KW-1185">Reference proteome</keyword>
<gene>
    <name evidence="1" type="ORF">GCM10007053_21370</name>
</gene>
<accession>A0A918XKE3</accession>
<evidence type="ECO:0000313" key="1">
    <source>
        <dbReference type="EMBL" id="GHD34997.1"/>
    </source>
</evidence>
<dbReference type="PANTHER" id="PTHR48079">
    <property type="entry name" value="PROTEIN YEEZ"/>
    <property type="match status" value="1"/>
</dbReference>
<dbReference type="GO" id="GO:0004029">
    <property type="term" value="F:aldehyde dehydrogenase (NAD+) activity"/>
    <property type="evidence" value="ECO:0007669"/>
    <property type="project" value="TreeGrafter"/>
</dbReference>
<dbReference type="InterPro" id="IPR051783">
    <property type="entry name" value="NAD(P)-dependent_oxidoreduct"/>
</dbReference>
<dbReference type="InterPro" id="IPR036291">
    <property type="entry name" value="NAD(P)-bd_dom_sf"/>
</dbReference>
<dbReference type="PANTHER" id="PTHR48079:SF6">
    <property type="entry name" value="NAD(P)-BINDING DOMAIN-CONTAINING PROTEIN-RELATED"/>
    <property type="match status" value="1"/>
</dbReference>
<dbReference type="RefSeq" id="WP_189477794.1">
    <property type="nucleotide sequence ID" value="NZ_BMYM01000002.1"/>
</dbReference>
<sequence length="284" mass="31064">MNEKTVVFIGSGDLALRAGTALAGRGLTVIGARRRSEFLPPPFLTITTDYTQRGGLAALEALRPDYVVTTFKPTSRDVAGYERGFLYASQNLLQGLGDHRPSRIVFVSSTRVYAEKEGGWVDENSPLARGDAMAAMMIAAEQTLHDSDIPCTALRCAGIYGDPRGRLLSRIAAGQLCPEQPVSYSNRIHREDVSAFIEFAITSDCEGMELHSAYTLCDDSSVPQHEVECFIADSLGVPQDQRRFDAARMVSGHKRCNNQCLRDSGFSLAYPNYRAGYAAVIAKR</sequence>
<dbReference type="Proteomes" id="UP000644693">
    <property type="component" value="Unassembled WGS sequence"/>
</dbReference>
<protein>
    <submittedName>
        <fullName evidence="1">NAD(P)-dependent oxidoreductase</fullName>
    </submittedName>
</protein>
<dbReference type="SUPFAM" id="SSF51735">
    <property type="entry name" value="NAD(P)-binding Rossmann-fold domains"/>
    <property type="match status" value="1"/>
</dbReference>
<dbReference type="GO" id="GO:0005737">
    <property type="term" value="C:cytoplasm"/>
    <property type="evidence" value="ECO:0007669"/>
    <property type="project" value="TreeGrafter"/>
</dbReference>
<reference evidence="1" key="1">
    <citation type="journal article" date="2014" name="Int. J. Syst. Evol. Microbiol.">
        <title>Complete genome sequence of Corynebacterium casei LMG S-19264T (=DSM 44701T), isolated from a smear-ripened cheese.</title>
        <authorList>
            <consortium name="US DOE Joint Genome Institute (JGI-PGF)"/>
            <person name="Walter F."/>
            <person name="Albersmeier A."/>
            <person name="Kalinowski J."/>
            <person name="Ruckert C."/>
        </authorList>
    </citation>
    <scope>NUCLEOTIDE SEQUENCE</scope>
    <source>
        <strain evidence="1">KCTC 23430</strain>
    </source>
</reference>
<dbReference type="EMBL" id="BMYM01000002">
    <property type="protein sequence ID" value="GHD34997.1"/>
    <property type="molecule type" value="Genomic_DNA"/>
</dbReference>